<accession>A0ABT7WAI9</accession>
<evidence type="ECO:0000256" key="1">
    <source>
        <dbReference type="ARBA" id="ARBA00022801"/>
    </source>
</evidence>
<dbReference type="RefSeq" id="WP_289723286.1">
    <property type="nucleotide sequence ID" value="NZ_JAUDUY010000001.1"/>
</dbReference>
<dbReference type="InterPro" id="IPR002641">
    <property type="entry name" value="PNPLA_dom"/>
</dbReference>
<evidence type="ECO:0000259" key="5">
    <source>
        <dbReference type="PROSITE" id="PS51635"/>
    </source>
</evidence>
<proteinExistence type="predicted"/>
<dbReference type="Gene3D" id="3.40.1090.10">
    <property type="entry name" value="Cytosolic phospholipase A2 catalytic domain"/>
    <property type="match status" value="1"/>
</dbReference>
<feature type="active site" description="Proton acceptor" evidence="4">
    <location>
        <position position="156"/>
    </location>
</feature>
<feature type="active site" description="Nucleophile" evidence="4">
    <location>
        <position position="44"/>
    </location>
</feature>
<keyword evidence="1 4" id="KW-0378">Hydrolase</keyword>
<feature type="short sequence motif" description="GXSXG" evidence="4">
    <location>
        <begin position="42"/>
        <end position="46"/>
    </location>
</feature>
<keyword evidence="7" id="KW-1185">Reference proteome</keyword>
<dbReference type="EMBL" id="JAUDUY010000001">
    <property type="protein sequence ID" value="MDM9629918.1"/>
    <property type="molecule type" value="Genomic_DNA"/>
</dbReference>
<sequence length="261" mass="28853">MQIQNTEESGIVLSGGGVRGMAHIGVLRALKEHGIMPKWVAGTSVGALVGALYASGKDTQEMLSFFSETPLFKYNFFSINKPGLLNTERYHAIFREFWPENSFESLHRPLFVVATDLLKGGEVIFNKGELIPPLLASAALPPIFSPVEINSTLYADGGIMNNFPLEPLVGKARYLIGSNVSVVKELTNKNLRTSLQLANRTTALMIYAINRGKIRQCDLVFEPVELEKIGVLDKKGITNAYTIGYEHAMRILENEEYQTSS</sequence>
<dbReference type="PROSITE" id="PS51635">
    <property type="entry name" value="PNPLA"/>
    <property type="match status" value="1"/>
</dbReference>
<dbReference type="InterPro" id="IPR050301">
    <property type="entry name" value="NTE"/>
</dbReference>
<reference evidence="6" key="1">
    <citation type="submission" date="2023-06" db="EMBL/GenBank/DDBJ databases">
        <title>Robiginitalea aurantiacus sp. nov. and Algoriphagus sediminis sp. nov., isolated from coastal sediment.</title>
        <authorList>
            <person name="Zhou Z.Y."/>
            <person name="An J."/>
            <person name="Jia Y.W."/>
            <person name="Du Z.J."/>
        </authorList>
    </citation>
    <scope>NUCLEOTIDE SEQUENCE</scope>
    <source>
        <strain evidence="6">M39</strain>
    </source>
</reference>
<dbReference type="PANTHER" id="PTHR14226:SF29">
    <property type="entry name" value="NEUROPATHY TARGET ESTERASE SWS"/>
    <property type="match status" value="1"/>
</dbReference>
<protein>
    <submittedName>
        <fullName evidence="6">Patatin-like phospholipase family protein</fullName>
    </submittedName>
</protein>
<feature type="domain" description="PNPLA" evidence="5">
    <location>
        <begin position="11"/>
        <end position="169"/>
    </location>
</feature>
<evidence type="ECO:0000256" key="3">
    <source>
        <dbReference type="ARBA" id="ARBA00023098"/>
    </source>
</evidence>
<dbReference type="Proteomes" id="UP001174839">
    <property type="component" value="Unassembled WGS sequence"/>
</dbReference>
<evidence type="ECO:0000313" key="7">
    <source>
        <dbReference type="Proteomes" id="UP001174839"/>
    </source>
</evidence>
<keyword evidence="3 4" id="KW-0443">Lipid metabolism</keyword>
<evidence type="ECO:0000313" key="6">
    <source>
        <dbReference type="EMBL" id="MDM9629918.1"/>
    </source>
</evidence>
<dbReference type="SUPFAM" id="SSF52151">
    <property type="entry name" value="FabD/lysophospholipase-like"/>
    <property type="match status" value="1"/>
</dbReference>
<evidence type="ECO:0000256" key="2">
    <source>
        <dbReference type="ARBA" id="ARBA00022963"/>
    </source>
</evidence>
<dbReference type="InterPro" id="IPR016035">
    <property type="entry name" value="Acyl_Trfase/lysoPLipase"/>
</dbReference>
<dbReference type="CDD" id="cd07205">
    <property type="entry name" value="Pat_PNPLA6_PNPLA7_NTE1_like"/>
    <property type="match status" value="1"/>
</dbReference>
<evidence type="ECO:0000256" key="4">
    <source>
        <dbReference type="PROSITE-ProRule" id="PRU01161"/>
    </source>
</evidence>
<gene>
    <name evidence="6" type="ORF">QU605_00435</name>
</gene>
<keyword evidence="2 4" id="KW-0442">Lipid degradation</keyword>
<name>A0ABT7WAI9_9FLAO</name>
<feature type="short sequence motif" description="GXGXXG" evidence="4">
    <location>
        <begin position="15"/>
        <end position="20"/>
    </location>
</feature>
<dbReference type="PANTHER" id="PTHR14226">
    <property type="entry name" value="NEUROPATHY TARGET ESTERASE/SWISS CHEESE D.MELANOGASTER"/>
    <property type="match status" value="1"/>
</dbReference>
<dbReference type="Pfam" id="PF01734">
    <property type="entry name" value="Patatin"/>
    <property type="match status" value="1"/>
</dbReference>
<comment type="caution">
    <text evidence="6">The sequence shown here is derived from an EMBL/GenBank/DDBJ whole genome shotgun (WGS) entry which is preliminary data.</text>
</comment>
<organism evidence="6 7">
    <name type="scientific">Robiginitalea aurantiaca</name>
    <dbReference type="NCBI Taxonomy" id="3056915"/>
    <lineage>
        <taxon>Bacteria</taxon>
        <taxon>Pseudomonadati</taxon>
        <taxon>Bacteroidota</taxon>
        <taxon>Flavobacteriia</taxon>
        <taxon>Flavobacteriales</taxon>
        <taxon>Flavobacteriaceae</taxon>
        <taxon>Robiginitalea</taxon>
    </lineage>
</organism>
<feature type="short sequence motif" description="DGA/G" evidence="4">
    <location>
        <begin position="156"/>
        <end position="158"/>
    </location>
</feature>